<gene>
    <name evidence="1" type="ORF">BECKUNK1418G_GA0071005_11596</name>
    <name evidence="2" type="ORF">BECKUNK1418H_GA0071006_11596</name>
</gene>
<dbReference type="EMBL" id="CAADGD010000159">
    <property type="protein sequence ID" value="VFK73045.1"/>
    <property type="molecule type" value="Genomic_DNA"/>
</dbReference>
<organism evidence="1">
    <name type="scientific">Candidatus Kentrum sp. UNK</name>
    <dbReference type="NCBI Taxonomy" id="2126344"/>
    <lineage>
        <taxon>Bacteria</taxon>
        <taxon>Pseudomonadati</taxon>
        <taxon>Pseudomonadota</taxon>
        <taxon>Gammaproteobacteria</taxon>
        <taxon>Candidatus Kentrum</taxon>
    </lineage>
</organism>
<dbReference type="EMBL" id="CAADFZ010000159">
    <property type="protein sequence ID" value="VFK67713.1"/>
    <property type="molecule type" value="Genomic_DNA"/>
</dbReference>
<name>A0A451ANS1_9GAMM</name>
<reference evidence="1" key="1">
    <citation type="submission" date="2019-02" db="EMBL/GenBank/DDBJ databases">
        <authorList>
            <person name="Gruber-Vodicka R. H."/>
            <person name="Seah K. B. B."/>
        </authorList>
    </citation>
    <scope>NUCLEOTIDE SEQUENCE</scope>
    <source>
        <strain evidence="2">BECK_BY19</strain>
        <strain evidence="1">BECK_BY8</strain>
    </source>
</reference>
<sequence>MGTIEWLRDAGYIDCGKKCLFGYQDCVLTARGLEMLKSVPESVQTKKPIGDRLVALLKEKSMALAMETAKTAISAGIGLLK</sequence>
<evidence type="ECO:0000313" key="1">
    <source>
        <dbReference type="EMBL" id="VFK67713.1"/>
    </source>
</evidence>
<evidence type="ECO:0000313" key="2">
    <source>
        <dbReference type="EMBL" id="VFK73045.1"/>
    </source>
</evidence>
<dbReference type="AlphaFoldDB" id="A0A451ANS1"/>
<protein>
    <submittedName>
        <fullName evidence="1">Uncharacterized protein</fullName>
    </submittedName>
</protein>
<accession>A0A451ANS1</accession>
<proteinExistence type="predicted"/>